<dbReference type="PANTHER" id="PTHR43244">
    <property type="match status" value="1"/>
</dbReference>
<proteinExistence type="predicted"/>
<evidence type="ECO:0000313" key="3">
    <source>
        <dbReference type="EMBL" id="SDY81572.1"/>
    </source>
</evidence>
<dbReference type="EMBL" id="FNON01000007">
    <property type="protein sequence ID" value="SDY81572.1"/>
    <property type="molecule type" value="Genomic_DNA"/>
</dbReference>
<dbReference type="InterPro" id="IPR011251">
    <property type="entry name" value="Luciferase-like_dom"/>
</dbReference>
<dbReference type="STRING" id="589385.SAMN05421504_10752"/>
<dbReference type="NCBIfam" id="TIGR03841">
    <property type="entry name" value="F420_Rv3093c"/>
    <property type="match status" value="1"/>
</dbReference>
<dbReference type="RefSeq" id="WP_091294385.1">
    <property type="nucleotide sequence ID" value="NZ_FNON01000007.1"/>
</dbReference>
<dbReference type="AlphaFoldDB" id="A0A1H3MY22"/>
<dbReference type="Proteomes" id="UP000199515">
    <property type="component" value="Unassembled WGS sequence"/>
</dbReference>
<dbReference type="GO" id="GO:0016705">
    <property type="term" value="F:oxidoreductase activity, acting on paired donors, with incorporation or reduction of molecular oxygen"/>
    <property type="evidence" value="ECO:0007669"/>
    <property type="project" value="InterPro"/>
</dbReference>
<evidence type="ECO:0000256" key="1">
    <source>
        <dbReference type="ARBA" id="ARBA00023002"/>
    </source>
</evidence>
<organism evidence="3 4">
    <name type="scientific">Amycolatopsis xylanica</name>
    <dbReference type="NCBI Taxonomy" id="589385"/>
    <lineage>
        <taxon>Bacteria</taxon>
        <taxon>Bacillati</taxon>
        <taxon>Actinomycetota</taxon>
        <taxon>Actinomycetes</taxon>
        <taxon>Pseudonocardiales</taxon>
        <taxon>Pseudonocardiaceae</taxon>
        <taxon>Amycolatopsis</taxon>
    </lineage>
</organism>
<dbReference type="SUPFAM" id="SSF51679">
    <property type="entry name" value="Bacterial luciferase-like"/>
    <property type="match status" value="1"/>
</dbReference>
<accession>A0A1H3MY22</accession>
<dbReference type="InterPro" id="IPR022526">
    <property type="entry name" value="F420_Rv3093c"/>
</dbReference>
<dbReference type="InterPro" id="IPR036661">
    <property type="entry name" value="Luciferase-like_sf"/>
</dbReference>
<dbReference type="PANTHER" id="PTHR43244:SF1">
    <property type="entry name" value="5,10-METHYLENETETRAHYDROMETHANOPTERIN REDUCTASE"/>
    <property type="match status" value="1"/>
</dbReference>
<feature type="domain" description="Luciferase-like" evidence="2">
    <location>
        <begin position="14"/>
        <end position="289"/>
    </location>
</feature>
<dbReference type="Gene3D" id="3.20.20.30">
    <property type="entry name" value="Luciferase-like domain"/>
    <property type="match status" value="1"/>
</dbReference>
<name>A0A1H3MY22_9PSEU</name>
<dbReference type="OrthoDB" id="5729035at2"/>
<gene>
    <name evidence="3" type="ORF">SAMN05421504_10752</name>
</gene>
<keyword evidence="1" id="KW-0560">Oxidoreductase</keyword>
<dbReference type="InterPro" id="IPR050564">
    <property type="entry name" value="F420-G6PD/mer"/>
</dbReference>
<sequence>MKYAVTLGLWQDRPAAEALDTARAAEAAGYGELWIGEMATWDVFALATAIGAAAPGLDLTLGPLPVTVRDPTMIAMGAASVAALTGRRVDVALGTSSDVVVRNWHGRSRKGAAAALGESAQVVRELLDGKKAASGYRLRVEPPRSSVTIAAFGPAAVEAAAAHADRMVVNLVSPATAGRLVEDLREAAKRLGKPPPRVAAWVVGALDPKPAALDQLRRGIVGYLAAPGYSDMFRAEGFGALVDFALTRPHPRELLEVIDVSLIQAIGLVGDLARVRDQAAAYADAGVDELAIVPACTDDDPAGALTLSGLRDLA</sequence>
<keyword evidence="4" id="KW-1185">Reference proteome</keyword>
<evidence type="ECO:0000313" key="4">
    <source>
        <dbReference type="Proteomes" id="UP000199515"/>
    </source>
</evidence>
<evidence type="ECO:0000259" key="2">
    <source>
        <dbReference type="Pfam" id="PF00296"/>
    </source>
</evidence>
<protein>
    <submittedName>
        <fullName evidence="3">Probable F420-dependent oxidoreductase, Rv3093c family</fullName>
    </submittedName>
</protein>
<reference evidence="3 4" key="1">
    <citation type="submission" date="2016-10" db="EMBL/GenBank/DDBJ databases">
        <authorList>
            <person name="de Groot N.N."/>
        </authorList>
    </citation>
    <scope>NUCLEOTIDE SEQUENCE [LARGE SCALE GENOMIC DNA]</scope>
    <source>
        <strain evidence="3 4">CPCC 202699</strain>
    </source>
</reference>
<dbReference type="Pfam" id="PF00296">
    <property type="entry name" value="Bac_luciferase"/>
    <property type="match status" value="1"/>
</dbReference>